<dbReference type="InterPro" id="IPR057601">
    <property type="entry name" value="Oar-like_b-barrel"/>
</dbReference>
<evidence type="ECO:0000259" key="5">
    <source>
        <dbReference type="Pfam" id="PF25183"/>
    </source>
</evidence>
<dbReference type="AlphaFoldDB" id="A0A7W8E6M9"/>
<dbReference type="InterPro" id="IPR013784">
    <property type="entry name" value="Carb-bd-like_fold"/>
</dbReference>
<organism evidence="6 7">
    <name type="scientific">Granulicella aggregans</name>
    <dbReference type="NCBI Taxonomy" id="474949"/>
    <lineage>
        <taxon>Bacteria</taxon>
        <taxon>Pseudomonadati</taxon>
        <taxon>Acidobacteriota</taxon>
        <taxon>Terriglobia</taxon>
        <taxon>Terriglobales</taxon>
        <taxon>Acidobacteriaceae</taxon>
        <taxon>Granulicella</taxon>
    </lineage>
</organism>
<dbReference type="EMBL" id="JACHIP010000006">
    <property type="protein sequence ID" value="MBB5059420.1"/>
    <property type="molecule type" value="Genomic_DNA"/>
</dbReference>
<dbReference type="GO" id="GO:0009279">
    <property type="term" value="C:cell outer membrane"/>
    <property type="evidence" value="ECO:0007669"/>
    <property type="project" value="UniProtKB-SubCell"/>
</dbReference>
<evidence type="ECO:0000256" key="4">
    <source>
        <dbReference type="SAM" id="SignalP"/>
    </source>
</evidence>
<dbReference type="InterPro" id="IPR036942">
    <property type="entry name" value="Beta-barrel_TonB_sf"/>
</dbReference>
<keyword evidence="4" id="KW-0732">Signal</keyword>
<feature type="signal peptide" evidence="4">
    <location>
        <begin position="1"/>
        <end position="26"/>
    </location>
</feature>
<dbReference type="Pfam" id="PF13620">
    <property type="entry name" value="CarboxypepD_reg"/>
    <property type="match status" value="1"/>
</dbReference>
<evidence type="ECO:0000313" key="6">
    <source>
        <dbReference type="EMBL" id="MBB5059420.1"/>
    </source>
</evidence>
<evidence type="ECO:0000313" key="7">
    <source>
        <dbReference type="Proteomes" id="UP000540989"/>
    </source>
</evidence>
<feature type="chain" id="PRO_5030568151" description="TonB-dependent transporter Oar-like beta-barrel domain-containing protein" evidence="4">
    <location>
        <begin position="27"/>
        <end position="998"/>
    </location>
</feature>
<accession>A0A7W8E6M9</accession>
<reference evidence="6 7" key="1">
    <citation type="submission" date="2020-08" db="EMBL/GenBank/DDBJ databases">
        <title>Genomic Encyclopedia of Type Strains, Phase IV (KMG-V): Genome sequencing to study the core and pangenomes of soil and plant-associated prokaryotes.</title>
        <authorList>
            <person name="Whitman W."/>
        </authorList>
    </citation>
    <scope>NUCLEOTIDE SEQUENCE [LARGE SCALE GENOMIC DNA]</scope>
    <source>
        <strain evidence="6 7">M8UP14</strain>
    </source>
</reference>
<dbReference type="Gene3D" id="2.60.40.1120">
    <property type="entry name" value="Carboxypeptidase-like, regulatory domain"/>
    <property type="match status" value="1"/>
</dbReference>
<dbReference type="SUPFAM" id="SSF49452">
    <property type="entry name" value="Starch-binding domain-like"/>
    <property type="match status" value="1"/>
</dbReference>
<dbReference type="RefSeq" id="WP_184220944.1">
    <property type="nucleotide sequence ID" value="NZ_JACHIP010000006.1"/>
</dbReference>
<keyword evidence="3" id="KW-0998">Cell outer membrane</keyword>
<name>A0A7W8E6M9_9BACT</name>
<dbReference type="Pfam" id="PF25183">
    <property type="entry name" value="OMP_b-brl_4"/>
    <property type="match status" value="1"/>
</dbReference>
<proteinExistence type="predicted"/>
<gene>
    <name evidence="6" type="ORF">HDF16_004146</name>
</gene>
<dbReference type="SUPFAM" id="SSF56935">
    <property type="entry name" value="Porins"/>
    <property type="match status" value="1"/>
</dbReference>
<keyword evidence="7" id="KW-1185">Reference proteome</keyword>
<keyword evidence="2" id="KW-0472">Membrane</keyword>
<comment type="subcellular location">
    <subcellularLocation>
        <location evidence="1">Cell outer membrane</location>
    </subcellularLocation>
</comment>
<sequence>MKKLLLPFVGTIICMALLGLTTPVLAQSDSGTVTGTVTDTTGARVPSVDITIASKATGILRHTKSNNEGVFTVSSLATGTYDASFKATNFAPLEIHDIRLDVGQTFTLPVRLDITSVQTEVEVNAADSGLDRASAEIGGVVHGSQAQDLPLNGRNYVSLVALVPGAIDSGTGTQDQVRFAGLSAEDNTWHLDGVDNSGINHQYEKVAIRLQPSTEAIAEFRANSAGYSADQGGTAGGQIELVTRSGTNKFHASAWEFLRNTYFDATPWGTSGTLPTLRLNNFGANFGGPVFHDRLFFFTNWESLRQNQNLSVTGTVPSASFRAAALAKSPALAPILAQYPIGTVAIAGTTNALTWYGHAPSTDREDSGLARLDMHIDGRNDAFIRYNTDHYAVVTPGDLTALGYTTLTTPNIVFGVNTAFSPALTNNVRFGFNRAAFTQGATNTLPYSVVATGNFSTLDDATGSVRYDNSFTLTDDATFVHGRSTFKAGVTVRRIQENKSSPSTADEVYTYATLANFTNNLMDSDSYAGVVPLTGQRMTESFGYILDQFQFTRELTFNVGMRYEYFGVDHEVQGRGIIVDPLNCANVICPTGSEWYSPNLANFSPRLAVSYAPERLRGKTVLRAGYGIYYGNGQFGNLGTPIGNLTDKYTLNQTNAPGLSFPVTPYLGSVATSFSPSGSPINRRDTAVEEYTLSVQSDIAPRTTAQIAYFGNHASHVFSDVTLNGYILGTTKRPYTGYSTIDYRGSSNDAKTNALQASIRRDFSTGLLLSANYEFSHSLDNGGLGGGEADIPQNYNCHICEYASADQDMRHYFSASTIWKLPVGRGHMFLGDSSRVTDLFLGGWQVSGIGTARSGLPINVTISRSASALPDNLNKNQRPNLNPGVSIYAANKTPTNWLNGAAFSAPAAGTWGNAPRNIARAPGLWQLDTSLQKRFPVTERFGVTFRAEAFNLLNVAHYGTPAHVFAGSGFGVITSSFSSAATGTGTPRELQFMLRTDF</sequence>
<protein>
    <recommendedName>
        <fullName evidence="5">TonB-dependent transporter Oar-like beta-barrel domain-containing protein</fullName>
    </recommendedName>
</protein>
<dbReference type="Proteomes" id="UP000540989">
    <property type="component" value="Unassembled WGS sequence"/>
</dbReference>
<comment type="caution">
    <text evidence="6">The sequence shown here is derived from an EMBL/GenBank/DDBJ whole genome shotgun (WGS) entry which is preliminary data.</text>
</comment>
<evidence type="ECO:0000256" key="3">
    <source>
        <dbReference type="ARBA" id="ARBA00023237"/>
    </source>
</evidence>
<dbReference type="GO" id="GO:0030246">
    <property type="term" value="F:carbohydrate binding"/>
    <property type="evidence" value="ECO:0007669"/>
    <property type="project" value="InterPro"/>
</dbReference>
<feature type="domain" description="TonB-dependent transporter Oar-like beta-barrel" evidence="5">
    <location>
        <begin position="242"/>
        <end position="991"/>
    </location>
</feature>
<evidence type="ECO:0000256" key="1">
    <source>
        <dbReference type="ARBA" id="ARBA00004442"/>
    </source>
</evidence>
<evidence type="ECO:0000256" key="2">
    <source>
        <dbReference type="ARBA" id="ARBA00023136"/>
    </source>
</evidence>
<dbReference type="Gene3D" id="2.40.170.20">
    <property type="entry name" value="TonB-dependent receptor, beta-barrel domain"/>
    <property type="match status" value="1"/>
</dbReference>